<dbReference type="PANTHER" id="PTHR38446">
    <property type="entry name" value="BLL0914 PROTEIN"/>
    <property type="match status" value="1"/>
</dbReference>
<keyword evidence="1" id="KW-0472">Membrane</keyword>
<keyword evidence="1" id="KW-0812">Transmembrane</keyword>
<dbReference type="Proteomes" id="UP000199649">
    <property type="component" value="Chromosome I"/>
</dbReference>
<evidence type="ECO:0000313" key="3">
    <source>
        <dbReference type="Proteomes" id="UP000199649"/>
    </source>
</evidence>
<reference evidence="3" key="1">
    <citation type="submission" date="2016-10" db="EMBL/GenBank/DDBJ databases">
        <authorList>
            <person name="Varghese N."/>
            <person name="Submissions S."/>
        </authorList>
    </citation>
    <scope>NUCLEOTIDE SEQUENCE [LARGE SCALE GENOMIC DNA]</scope>
    <source>
        <strain evidence="3">DSM 22965</strain>
    </source>
</reference>
<sequence>MLIVACLAAVLAAAVHGWIFVLETLRWEADATRRIFGTSREQAAASRQLAANQGVYNLLLGVAALVGVAVVLAGSTDAGLAVALTACAVMLGAAAYLVGSDRRKLRPALVQGVPPLVALVTGAAALAA</sequence>
<gene>
    <name evidence="2" type="ORF">SAMN04489719_0739</name>
</gene>
<keyword evidence="1" id="KW-1133">Transmembrane helix</keyword>
<dbReference type="InterPro" id="IPR009732">
    <property type="entry name" value="DUF1304"/>
</dbReference>
<keyword evidence="3" id="KW-1185">Reference proteome</keyword>
<protein>
    <submittedName>
        <fullName evidence="2">Putative membrane protein</fullName>
    </submittedName>
</protein>
<dbReference type="RefSeq" id="WP_092665770.1">
    <property type="nucleotide sequence ID" value="NZ_LT629734.1"/>
</dbReference>
<accession>A0A1H1LTB7</accession>
<evidence type="ECO:0000256" key="1">
    <source>
        <dbReference type="SAM" id="Phobius"/>
    </source>
</evidence>
<dbReference type="Pfam" id="PF06993">
    <property type="entry name" value="DUF1304"/>
    <property type="match status" value="1"/>
</dbReference>
<dbReference type="PANTHER" id="PTHR38446:SF1">
    <property type="entry name" value="BLL0914 PROTEIN"/>
    <property type="match status" value="1"/>
</dbReference>
<organism evidence="2 3">
    <name type="scientific">Agrococcus carbonis</name>
    <dbReference type="NCBI Taxonomy" id="684552"/>
    <lineage>
        <taxon>Bacteria</taxon>
        <taxon>Bacillati</taxon>
        <taxon>Actinomycetota</taxon>
        <taxon>Actinomycetes</taxon>
        <taxon>Micrococcales</taxon>
        <taxon>Microbacteriaceae</taxon>
        <taxon>Agrococcus</taxon>
    </lineage>
</organism>
<feature type="transmembrane region" description="Helical" evidence="1">
    <location>
        <begin position="55"/>
        <end position="73"/>
    </location>
</feature>
<evidence type="ECO:0000313" key="2">
    <source>
        <dbReference type="EMBL" id="SDR77733.1"/>
    </source>
</evidence>
<dbReference type="AlphaFoldDB" id="A0A1H1LTB7"/>
<dbReference type="EMBL" id="LT629734">
    <property type="protein sequence ID" value="SDR77733.1"/>
    <property type="molecule type" value="Genomic_DNA"/>
</dbReference>
<proteinExistence type="predicted"/>
<feature type="transmembrane region" description="Helical" evidence="1">
    <location>
        <begin position="80"/>
        <end position="99"/>
    </location>
</feature>
<dbReference type="OrthoDB" id="9803832at2"/>
<dbReference type="STRING" id="684552.SAMN04489719_0739"/>
<name>A0A1H1LTB7_9MICO</name>